<dbReference type="EMBL" id="UGOY01000001">
    <property type="protein sequence ID" value="STY24432.1"/>
    <property type="molecule type" value="Genomic_DNA"/>
</dbReference>
<keyword evidence="2" id="KW-0963">Cytoplasm</keyword>
<dbReference type="InterPro" id="IPR044159">
    <property type="entry name" value="IQM"/>
</dbReference>
<keyword evidence="5" id="KW-1185">Reference proteome</keyword>
<dbReference type="Proteomes" id="UP000054820">
    <property type="component" value="Unassembled WGS sequence"/>
</dbReference>
<dbReference type="EMBL" id="LNYZ01000012">
    <property type="protein sequence ID" value="KTD77793.1"/>
    <property type="molecule type" value="Genomic_DNA"/>
</dbReference>
<reference evidence="4 6" key="2">
    <citation type="submission" date="2018-06" db="EMBL/GenBank/DDBJ databases">
        <authorList>
            <consortium name="Pathogen Informatics"/>
            <person name="Doyle S."/>
        </authorList>
    </citation>
    <scope>NUCLEOTIDE SEQUENCE [LARGE SCALE GENOMIC DNA]</scope>
    <source>
        <strain evidence="4 6">NCTC11991</strain>
    </source>
</reference>
<sequence length="452" mass="52279">MAMWQDAYSLKDWRTILKNCKQHDDPKAKKIIDKLSNLLEEYHNISKTSLKKIPKRQEKLAQIVKAAQEYKDYLGNQFISKEQEKTPESPISFGPWQVAPKKARKDTSLTGSIDPWVQGLQKRASKKINYLDKLAEYYQNAERKYVNKKSLLHTLHVRERSHGKKRFFSLSSGTLLEREDPAHRPIEFMLDDLATKRNTAEYPMNRAFYQWVESKTKVPFFLWLEKHPISTTTRDISENWIGSYKTKMGPVYYDSPDTVSVRITKKDGDAKLMGQKANSKDLLELNTNELDDFVLKIGCPQGATAFIWDAKDKNHFYTHVHEAGKYHHSTMTSGKKVRCAGMWLVEQGKITAIDNSSGHYKPTSLSFYKLIRFLHSKNLLASDVRIADLRRPAEPKAGHHFFGAVRDRYTSLKNYLEWAENLPEVKKYLTENDISPLNKQDQAEAQLMGKNS</sequence>
<dbReference type="RefSeq" id="WP_058477081.1">
    <property type="nucleotide sequence ID" value="NZ_CAAAIO010000029.1"/>
</dbReference>
<reference evidence="3 5" key="1">
    <citation type="submission" date="2015-11" db="EMBL/GenBank/DDBJ databases">
        <title>Genomic analysis of 38 Legionella species identifies large and diverse effector repertoires.</title>
        <authorList>
            <person name="Burstein D."/>
            <person name="Amaro F."/>
            <person name="Zusman T."/>
            <person name="Lifshitz Z."/>
            <person name="Cohen O."/>
            <person name="Gilbert J.A."/>
            <person name="Pupko T."/>
            <person name="Shuman H.A."/>
            <person name="Segal G."/>
        </authorList>
    </citation>
    <scope>NUCLEOTIDE SEQUENCE [LARGE SCALE GENOMIC DNA]</scope>
    <source>
        <strain evidence="3 5">SC-18-C9</strain>
    </source>
</reference>
<gene>
    <name evidence="3" type="ORF">Lstg_1516</name>
    <name evidence="4" type="ORF">NCTC11991_03057</name>
</gene>
<dbReference type="OrthoDB" id="5650168at2"/>
<dbReference type="GO" id="GO:0005737">
    <property type="term" value="C:cytoplasm"/>
    <property type="evidence" value="ECO:0007669"/>
    <property type="project" value="UniProtKB-SubCell"/>
</dbReference>
<dbReference type="PANTHER" id="PTHR31250">
    <property type="entry name" value="IQ DOMAIN-CONTAINING PROTEIN IQM3"/>
    <property type="match status" value="1"/>
</dbReference>
<protein>
    <submittedName>
        <fullName evidence="4">Uncharacterized protein</fullName>
    </submittedName>
</protein>
<name>A0A378LEY9_9GAMM</name>
<evidence type="ECO:0000256" key="1">
    <source>
        <dbReference type="ARBA" id="ARBA00004496"/>
    </source>
</evidence>
<accession>A0A378LEY9</accession>
<evidence type="ECO:0000256" key="2">
    <source>
        <dbReference type="ARBA" id="ARBA00022490"/>
    </source>
</evidence>
<dbReference type="AlphaFoldDB" id="A0A378LEY9"/>
<organism evidence="4 6">
    <name type="scientific">Legionella steigerwaltii</name>
    <dbReference type="NCBI Taxonomy" id="460"/>
    <lineage>
        <taxon>Bacteria</taxon>
        <taxon>Pseudomonadati</taxon>
        <taxon>Pseudomonadota</taxon>
        <taxon>Gammaproteobacteria</taxon>
        <taxon>Legionellales</taxon>
        <taxon>Legionellaceae</taxon>
        <taxon>Legionella</taxon>
    </lineage>
</organism>
<evidence type="ECO:0000313" key="4">
    <source>
        <dbReference type="EMBL" id="STY24432.1"/>
    </source>
</evidence>
<dbReference type="PANTHER" id="PTHR31250:SF27">
    <property type="entry name" value="IQ DOMAIN-CONTAINING PROTEIN IQM5"/>
    <property type="match status" value="1"/>
</dbReference>
<evidence type="ECO:0000313" key="5">
    <source>
        <dbReference type="Proteomes" id="UP000054820"/>
    </source>
</evidence>
<comment type="subcellular location">
    <subcellularLocation>
        <location evidence="1">Cytoplasm</location>
    </subcellularLocation>
</comment>
<evidence type="ECO:0000313" key="3">
    <source>
        <dbReference type="EMBL" id="KTD77793.1"/>
    </source>
</evidence>
<evidence type="ECO:0000313" key="6">
    <source>
        <dbReference type="Proteomes" id="UP000255110"/>
    </source>
</evidence>
<proteinExistence type="predicted"/>
<dbReference type="Proteomes" id="UP000255110">
    <property type="component" value="Unassembled WGS sequence"/>
</dbReference>
<dbReference type="STRING" id="460.Lstg_1516"/>